<dbReference type="InterPro" id="IPR050951">
    <property type="entry name" value="Retrovirus_Pol_polyprotein"/>
</dbReference>
<evidence type="ECO:0000256" key="2">
    <source>
        <dbReference type="SAM" id="SignalP"/>
    </source>
</evidence>
<dbReference type="EMBL" id="JAYMGO010000022">
    <property type="protein sequence ID" value="KAL1250722.1"/>
    <property type="molecule type" value="Genomic_DNA"/>
</dbReference>
<comment type="caution">
    <text evidence="4">The sequence shown here is derived from an EMBL/GenBank/DDBJ whole genome shotgun (WGS) entry which is preliminary data.</text>
</comment>
<dbReference type="Proteomes" id="UP001558613">
    <property type="component" value="Unassembled WGS sequence"/>
</dbReference>
<dbReference type="PANTHER" id="PTHR37984:SF5">
    <property type="entry name" value="PROTEIN NYNRIN-LIKE"/>
    <property type="match status" value="1"/>
</dbReference>
<reference evidence="4 5" key="1">
    <citation type="submission" date="2023-09" db="EMBL/GenBank/DDBJ databases">
        <authorList>
            <person name="Wang M."/>
        </authorList>
    </citation>
    <scope>NUCLEOTIDE SEQUENCE [LARGE SCALE GENOMIC DNA]</scope>
    <source>
        <strain evidence="4">GT-2023</strain>
        <tissue evidence="4">Liver</tissue>
    </source>
</reference>
<evidence type="ECO:0000259" key="3">
    <source>
        <dbReference type="Pfam" id="PF17919"/>
    </source>
</evidence>
<name>A0ABR3LGB6_9TELE</name>
<keyword evidence="2" id="KW-0732">Signal</keyword>
<feature type="signal peptide" evidence="2">
    <location>
        <begin position="1"/>
        <end position="25"/>
    </location>
</feature>
<accession>A0ABR3LGB6</accession>
<protein>
    <recommendedName>
        <fullName evidence="3">Reverse transcriptase/retrotransposon-derived protein RNase H-like domain-containing protein</fullName>
    </recommendedName>
</protein>
<keyword evidence="1" id="KW-0511">Multifunctional enzyme</keyword>
<evidence type="ECO:0000313" key="5">
    <source>
        <dbReference type="Proteomes" id="UP001558613"/>
    </source>
</evidence>
<proteinExistence type="predicted"/>
<sequence length="123" mass="13650">MPVSWYGWILPCVFPLTELLSMSKAFVWSPGCDNAFNAAKDLLCSSSAPDFLRPFKLVVNASALGAGAVLLQETETGIDHPVCFFSKKFSKTQQRYSTIEKEALALLLPFSILRFMSVVVHYP</sequence>
<dbReference type="InterPro" id="IPR043502">
    <property type="entry name" value="DNA/RNA_pol_sf"/>
</dbReference>
<dbReference type="InterPro" id="IPR041577">
    <property type="entry name" value="RT_RNaseH_2"/>
</dbReference>
<dbReference type="PANTHER" id="PTHR37984">
    <property type="entry name" value="PROTEIN CBG26694"/>
    <property type="match status" value="1"/>
</dbReference>
<feature type="domain" description="Reverse transcriptase/retrotransposon-derived protein RNase H-like" evidence="3">
    <location>
        <begin position="28"/>
        <end position="107"/>
    </location>
</feature>
<evidence type="ECO:0000313" key="4">
    <source>
        <dbReference type="EMBL" id="KAL1250722.1"/>
    </source>
</evidence>
<feature type="chain" id="PRO_5046539971" description="Reverse transcriptase/retrotransposon-derived protein RNase H-like domain-containing protein" evidence="2">
    <location>
        <begin position="26"/>
        <end position="123"/>
    </location>
</feature>
<organism evidence="4 5">
    <name type="scientific">Cirrhinus molitorella</name>
    <name type="common">mud carp</name>
    <dbReference type="NCBI Taxonomy" id="172907"/>
    <lineage>
        <taxon>Eukaryota</taxon>
        <taxon>Metazoa</taxon>
        <taxon>Chordata</taxon>
        <taxon>Craniata</taxon>
        <taxon>Vertebrata</taxon>
        <taxon>Euteleostomi</taxon>
        <taxon>Actinopterygii</taxon>
        <taxon>Neopterygii</taxon>
        <taxon>Teleostei</taxon>
        <taxon>Ostariophysi</taxon>
        <taxon>Cypriniformes</taxon>
        <taxon>Cyprinidae</taxon>
        <taxon>Labeoninae</taxon>
        <taxon>Labeonini</taxon>
        <taxon>Cirrhinus</taxon>
    </lineage>
</organism>
<dbReference type="Pfam" id="PF17919">
    <property type="entry name" value="RT_RNaseH_2"/>
    <property type="match status" value="1"/>
</dbReference>
<dbReference type="Gene3D" id="3.10.20.370">
    <property type="match status" value="1"/>
</dbReference>
<evidence type="ECO:0000256" key="1">
    <source>
        <dbReference type="ARBA" id="ARBA00023268"/>
    </source>
</evidence>
<gene>
    <name evidence="4" type="ORF">QQF64_018518</name>
</gene>
<dbReference type="SUPFAM" id="SSF56672">
    <property type="entry name" value="DNA/RNA polymerases"/>
    <property type="match status" value="1"/>
</dbReference>
<keyword evidence="5" id="KW-1185">Reference proteome</keyword>